<evidence type="ECO:0000313" key="8">
    <source>
        <dbReference type="EMBL" id="QHI73205.1"/>
    </source>
</evidence>
<dbReference type="InterPro" id="IPR056792">
    <property type="entry name" value="PRC_RimM"/>
</dbReference>
<dbReference type="Pfam" id="PF01782">
    <property type="entry name" value="RimM"/>
    <property type="match status" value="1"/>
</dbReference>
<dbReference type="Gene3D" id="2.30.30.240">
    <property type="entry name" value="PRC-barrel domain"/>
    <property type="match status" value="1"/>
</dbReference>
<evidence type="ECO:0000256" key="1">
    <source>
        <dbReference type="ARBA" id="ARBA00022490"/>
    </source>
</evidence>
<dbReference type="PANTHER" id="PTHR33692">
    <property type="entry name" value="RIBOSOME MATURATION FACTOR RIMM"/>
    <property type="match status" value="1"/>
</dbReference>
<proteinExistence type="inferred from homology"/>
<organism evidence="8 9">
    <name type="scientific">Aminipila terrae</name>
    <dbReference type="NCBI Taxonomy" id="2697030"/>
    <lineage>
        <taxon>Bacteria</taxon>
        <taxon>Bacillati</taxon>
        <taxon>Bacillota</taxon>
        <taxon>Clostridia</taxon>
        <taxon>Peptostreptococcales</taxon>
        <taxon>Anaerovoracaceae</taxon>
        <taxon>Aminipila</taxon>
    </lineage>
</organism>
<dbReference type="GO" id="GO:0005737">
    <property type="term" value="C:cytoplasm"/>
    <property type="evidence" value="ECO:0007669"/>
    <property type="project" value="UniProtKB-SubCell"/>
</dbReference>
<dbReference type="Gene3D" id="2.40.30.60">
    <property type="entry name" value="RimM"/>
    <property type="match status" value="1"/>
</dbReference>
<keyword evidence="4 5" id="KW-0143">Chaperone</keyword>
<evidence type="ECO:0000256" key="4">
    <source>
        <dbReference type="ARBA" id="ARBA00023186"/>
    </source>
</evidence>
<keyword evidence="9" id="KW-1185">Reference proteome</keyword>
<dbReference type="GO" id="GO:0005840">
    <property type="term" value="C:ribosome"/>
    <property type="evidence" value="ECO:0007669"/>
    <property type="project" value="InterPro"/>
</dbReference>
<comment type="domain">
    <text evidence="5">The PRC barrel domain binds ribosomal protein uS19.</text>
</comment>
<dbReference type="PANTHER" id="PTHR33692:SF1">
    <property type="entry name" value="RIBOSOME MATURATION FACTOR RIMM"/>
    <property type="match status" value="1"/>
</dbReference>
<dbReference type="HAMAP" id="MF_00014">
    <property type="entry name" value="Ribosome_mat_RimM"/>
    <property type="match status" value="1"/>
</dbReference>
<dbReference type="RefSeq" id="WP_162362971.1">
    <property type="nucleotide sequence ID" value="NZ_CP047591.1"/>
</dbReference>
<keyword evidence="3 5" id="KW-0698">rRNA processing</keyword>
<dbReference type="KEGG" id="amic:Ami3637_13210"/>
<comment type="subcellular location">
    <subcellularLocation>
        <location evidence="5">Cytoplasm</location>
    </subcellularLocation>
</comment>
<keyword evidence="1 5" id="KW-0963">Cytoplasm</keyword>
<dbReference type="SUPFAM" id="SSF50346">
    <property type="entry name" value="PRC-barrel domain"/>
    <property type="match status" value="1"/>
</dbReference>
<evidence type="ECO:0000256" key="2">
    <source>
        <dbReference type="ARBA" id="ARBA00022517"/>
    </source>
</evidence>
<dbReference type="InterPro" id="IPR011033">
    <property type="entry name" value="PRC_barrel-like_sf"/>
</dbReference>
<dbReference type="InterPro" id="IPR002676">
    <property type="entry name" value="RimM_N"/>
</dbReference>
<evidence type="ECO:0000256" key="5">
    <source>
        <dbReference type="HAMAP-Rule" id="MF_00014"/>
    </source>
</evidence>
<dbReference type="AlphaFoldDB" id="A0A6P1MQD0"/>
<comment type="subunit">
    <text evidence="5">Binds ribosomal protein uS19.</text>
</comment>
<comment type="function">
    <text evidence="5">An accessory protein needed during the final step in the assembly of 30S ribosomal subunit, possibly for assembly of the head region. Essential for efficient processing of 16S rRNA. May be needed both before and after RbfA during the maturation of 16S rRNA. It has affinity for free ribosomal 30S subunits but not for 70S ribosomes.</text>
</comment>
<reference evidence="8 9" key="1">
    <citation type="submission" date="2020-01" db="EMBL/GenBank/DDBJ databases">
        <title>Genomic analysis of Aminipila sp. CBA3637.</title>
        <authorList>
            <person name="Kim Y.B."/>
            <person name="Roh S.W."/>
        </authorList>
    </citation>
    <scope>NUCLEOTIDE SEQUENCE [LARGE SCALE GENOMIC DNA]</scope>
    <source>
        <strain evidence="8 9">CBA3637</strain>
    </source>
</reference>
<dbReference type="Pfam" id="PF24986">
    <property type="entry name" value="PRC_RimM"/>
    <property type="match status" value="1"/>
</dbReference>
<dbReference type="NCBIfam" id="TIGR02273">
    <property type="entry name" value="16S_RimM"/>
    <property type="match status" value="1"/>
</dbReference>
<feature type="domain" description="RimM N-terminal" evidence="6">
    <location>
        <begin position="6"/>
        <end position="81"/>
    </location>
</feature>
<name>A0A6P1MQD0_9FIRM</name>
<dbReference type="InterPro" id="IPR011961">
    <property type="entry name" value="RimM"/>
</dbReference>
<dbReference type="Proteomes" id="UP000463883">
    <property type="component" value="Chromosome"/>
</dbReference>
<dbReference type="InterPro" id="IPR036976">
    <property type="entry name" value="RimM_N_sf"/>
</dbReference>
<dbReference type="InterPro" id="IPR009000">
    <property type="entry name" value="Transl_B-barrel_sf"/>
</dbReference>
<keyword evidence="2 5" id="KW-0690">Ribosome biogenesis</keyword>
<gene>
    <name evidence="5 8" type="primary">rimM</name>
    <name evidence="8" type="ORF">Ami3637_13210</name>
</gene>
<dbReference type="GO" id="GO:0043022">
    <property type="term" value="F:ribosome binding"/>
    <property type="evidence" value="ECO:0007669"/>
    <property type="project" value="InterPro"/>
</dbReference>
<sequence>MEKIKIGQIVNAVALKGEVKIYNYSDYKERFEELECIYVEDKKINIEKVRYMKEMVILKLEGINDRNAAEALKGRAVYIGENQLRVLPEGTYYIRDIIGMEVRDQDDNRIGKLKDVIQNSAQDLYEIELENKKTTLIPAVEEFILDINIEQKYIKVKLIEGILDL</sequence>
<dbReference type="GO" id="GO:0042274">
    <property type="term" value="P:ribosomal small subunit biogenesis"/>
    <property type="evidence" value="ECO:0007669"/>
    <property type="project" value="UniProtKB-UniRule"/>
</dbReference>
<feature type="domain" description="Ribosome maturation factor RimM PRC barrel" evidence="7">
    <location>
        <begin position="96"/>
        <end position="161"/>
    </location>
</feature>
<dbReference type="GO" id="GO:0006364">
    <property type="term" value="P:rRNA processing"/>
    <property type="evidence" value="ECO:0007669"/>
    <property type="project" value="UniProtKB-UniRule"/>
</dbReference>
<dbReference type="EMBL" id="CP047591">
    <property type="protein sequence ID" value="QHI73205.1"/>
    <property type="molecule type" value="Genomic_DNA"/>
</dbReference>
<evidence type="ECO:0000313" key="9">
    <source>
        <dbReference type="Proteomes" id="UP000463883"/>
    </source>
</evidence>
<evidence type="ECO:0000256" key="3">
    <source>
        <dbReference type="ARBA" id="ARBA00022552"/>
    </source>
</evidence>
<dbReference type="SUPFAM" id="SSF50447">
    <property type="entry name" value="Translation proteins"/>
    <property type="match status" value="1"/>
</dbReference>
<evidence type="ECO:0000259" key="7">
    <source>
        <dbReference type="Pfam" id="PF24986"/>
    </source>
</evidence>
<comment type="similarity">
    <text evidence="5">Belongs to the RimM family.</text>
</comment>
<accession>A0A6P1MQD0</accession>
<protein>
    <recommendedName>
        <fullName evidence="5">Ribosome maturation factor RimM</fullName>
    </recommendedName>
</protein>
<evidence type="ECO:0000259" key="6">
    <source>
        <dbReference type="Pfam" id="PF01782"/>
    </source>
</evidence>